<dbReference type="InterPro" id="IPR038969">
    <property type="entry name" value="FEN"/>
</dbReference>
<dbReference type="PANTHER" id="PTHR42646">
    <property type="entry name" value="FLAP ENDONUCLEASE XNI"/>
    <property type="match status" value="1"/>
</dbReference>
<keyword evidence="2" id="KW-0378">Hydrolase</keyword>
<evidence type="ECO:0000256" key="2">
    <source>
        <dbReference type="ARBA" id="ARBA00022801"/>
    </source>
</evidence>
<reference evidence="4 5" key="1">
    <citation type="submission" date="2017-01" db="EMBL/GenBank/DDBJ databases">
        <title>New insights into the genetic diversity of Chromobacterium isolated from tropical freshwater lake.</title>
        <authorList>
            <person name="Santos A.B."/>
            <person name="Nascimento A.M."/>
            <person name="Da Silva P.C."/>
        </authorList>
    </citation>
    <scope>NUCLEOTIDE SEQUENCE [LARGE SCALE GENOMIC DNA]</scope>
    <source>
        <strain evidence="4 5">56AF</strain>
    </source>
</reference>
<comment type="caution">
    <text evidence="4">The sequence shown here is derived from an EMBL/GenBank/DDBJ whole genome shotgun (WGS) entry which is preliminary data.</text>
</comment>
<dbReference type="SUPFAM" id="SSF47807">
    <property type="entry name" value="5' to 3' exonuclease, C-terminal subdomain"/>
    <property type="match status" value="1"/>
</dbReference>
<sequence length="282" mass="32387">MSKRLRLIYDLDAIAFRVCAGAEKDIYWGDGLWSVFSEEEDIKKGLKTVLEAHKNAVLKHFTKKQFKEAELVFVLSEGDNWRIKFDPTYKSNRRKETKINRKPVGYQWLIEYCKEIELPIKSEDGLEGDDVAGILATSDLDEFENVIVALDKDFKTVPCKFIRLTDNSLFDISHDDAYRNLMMQTLAGDVSDGYPGCPGIGEKKAKEILEDCKTTSDMMFAVIEEFSKVAFKQLNEGVSLRHFKKEGFEEKTKEAMKLGAKMFEKQYYLARILKKGDLIPQC</sequence>
<evidence type="ECO:0000259" key="3">
    <source>
        <dbReference type="SMART" id="SM00475"/>
    </source>
</evidence>
<dbReference type="PANTHER" id="PTHR42646:SF4">
    <property type="entry name" value="5'-3' EXONUCLEASE FAMILY PROTEIN"/>
    <property type="match status" value="1"/>
</dbReference>
<dbReference type="AlphaFoldDB" id="A0A2S9X545"/>
<protein>
    <recommendedName>
        <fullName evidence="3">5'-3' exonuclease domain-containing protein</fullName>
    </recommendedName>
</protein>
<organism evidence="4 5">
    <name type="scientific">Chromobacterium amazonense</name>
    <dbReference type="NCBI Taxonomy" id="1382803"/>
    <lineage>
        <taxon>Bacteria</taxon>
        <taxon>Pseudomonadati</taxon>
        <taxon>Pseudomonadota</taxon>
        <taxon>Betaproteobacteria</taxon>
        <taxon>Neisseriales</taxon>
        <taxon>Chromobacteriaceae</taxon>
        <taxon>Chromobacterium</taxon>
    </lineage>
</organism>
<dbReference type="InterPro" id="IPR036279">
    <property type="entry name" value="5-3_exonuclease_C_sf"/>
</dbReference>
<name>A0A2S9X545_9NEIS</name>
<dbReference type="Gene3D" id="1.10.150.20">
    <property type="entry name" value="5' to 3' exonuclease, C-terminal subdomain"/>
    <property type="match status" value="1"/>
</dbReference>
<dbReference type="SUPFAM" id="SSF88723">
    <property type="entry name" value="PIN domain-like"/>
    <property type="match status" value="1"/>
</dbReference>
<dbReference type="Pfam" id="PF02739">
    <property type="entry name" value="5_3_exonuc_N"/>
    <property type="match status" value="1"/>
</dbReference>
<feature type="domain" description="5'-3' exonuclease" evidence="3">
    <location>
        <begin position="3"/>
        <end position="280"/>
    </location>
</feature>
<dbReference type="GO" id="GO:0008409">
    <property type="term" value="F:5'-3' exonuclease activity"/>
    <property type="evidence" value="ECO:0007669"/>
    <property type="project" value="InterPro"/>
</dbReference>
<dbReference type="SMART" id="SM00475">
    <property type="entry name" value="53EXOc"/>
    <property type="match status" value="1"/>
</dbReference>
<dbReference type="Proteomes" id="UP000239469">
    <property type="component" value="Unassembled WGS sequence"/>
</dbReference>
<dbReference type="InterPro" id="IPR020046">
    <property type="entry name" value="5-3_exonucl_a-hlix_arch_N"/>
</dbReference>
<keyword evidence="1" id="KW-0540">Nuclease</keyword>
<dbReference type="InterPro" id="IPR029060">
    <property type="entry name" value="PIN-like_dom_sf"/>
</dbReference>
<dbReference type="EMBL" id="MTBD01000025">
    <property type="protein sequence ID" value="PRP70851.1"/>
    <property type="molecule type" value="Genomic_DNA"/>
</dbReference>
<accession>A0A2S9X545</accession>
<dbReference type="GO" id="GO:0033567">
    <property type="term" value="P:DNA replication, Okazaki fragment processing"/>
    <property type="evidence" value="ECO:0007669"/>
    <property type="project" value="InterPro"/>
</dbReference>
<gene>
    <name evidence="4" type="ORF">BUE93_11300</name>
</gene>
<evidence type="ECO:0000256" key="1">
    <source>
        <dbReference type="ARBA" id="ARBA00022722"/>
    </source>
</evidence>
<dbReference type="GO" id="GO:0003677">
    <property type="term" value="F:DNA binding"/>
    <property type="evidence" value="ECO:0007669"/>
    <property type="project" value="InterPro"/>
</dbReference>
<dbReference type="OrthoDB" id="9806424at2"/>
<dbReference type="InterPro" id="IPR002421">
    <property type="entry name" value="5-3_exonuclease"/>
</dbReference>
<proteinExistence type="predicted"/>
<evidence type="ECO:0000313" key="4">
    <source>
        <dbReference type="EMBL" id="PRP70851.1"/>
    </source>
</evidence>
<dbReference type="GO" id="GO:0017108">
    <property type="term" value="F:5'-flap endonuclease activity"/>
    <property type="evidence" value="ECO:0007669"/>
    <property type="project" value="InterPro"/>
</dbReference>
<dbReference type="RefSeq" id="WP_106076879.1">
    <property type="nucleotide sequence ID" value="NZ_MTBD01000025.1"/>
</dbReference>
<dbReference type="Gene3D" id="3.40.50.1010">
    <property type="entry name" value="5'-nuclease"/>
    <property type="match status" value="1"/>
</dbReference>
<evidence type="ECO:0000313" key="5">
    <source>
        <dbReference type="Proteomes" id="UP000239469"/>
    </source>
</evidence>